<dbReference type="AlphaFoldDB" id="A0A024H5I8"/>
<reference evidence="2" key="1">
    <citation type="journal article" date="2014" name="Genome Announc.">
        <title>Genome Sequence of Arthrobacter siccitolerans 4J27, a Xeroprotectant-Producing Desiccation-Tolerant Microorganism.</title>
        <authorList>
            <person name="Manzanera M."/>
            <person name="Santa-Cruz-Calvo L."/>
            <person name="Vilchez J.I."/>
            <person name="Garcia-Fontana C."/>
            <person name="Silva-Castro G.A."/>
            <person name="Calvo C."/>
            <person name="Gonzalez-Lopez J."/>
        </authorList>
    </citation>
    <scope>NUCLEOTIDE SEQUENCE [LARGE SCALE GENOMIC DNA]</scope>
    <source>
        <strain evidence="2">4J27</strain>
    </source>
</reference>
<evidence type="ECO:0000313" key="2">
    <source>
        <dbReference type="Proteomes" id="UP000035722"/>
    </source>
</evidence>
<sequence length="47" mass="5307">MAGAVPDYVADPFQRLPPSGEGAVGRCRFVAVRRVQSDHPWKLRRAW</sequence>
<dbReference type="EMBL" id="CAQI01000046">
    <property type="protein sequence ID" value="CCQ46966.1"/>
    <property type="molecule type" value="Genomic_DNA"/>
</dbReference>
<evidence type="ECO:0000313" key="1">
    <source>
        <dbReference type="EMBL" id="CCQ46966.1"/>
    </source>
</evidence>
<name>A0A024H5I8_9MICC</name>
<comment type="caution">
    <text evidence="1">The sequence shown here is derived from an EMBL/GenBank/DDBJ whole genome shotgun (WGS) entry which is preliminary data.</text>
</comment>
<gene>
    <name evidence="1" type="ORF">ARTSIC4J27_2943</name>
</gene>
<dbReference type="Proteomes" id="UP000035722">
    <property type="component" value="Unassembled WGS sequence"/>
</dbReference>
<organism evidence="1 2">
    <name type="scientific">Pseudarthrobacter siccitolerans</name>
    <dbReference type="NCBI Taxonomy" id="861266"/>
    <lineage>
        <taxon>Bacteria</taxon>
        <taxon>Bacillati</taxon>
        <taxon>Actinomycetota</taxon>
        <taxon>Actinomycetes</taxon>
        <taxon>Micrococcales</taxon>
        <taxon>Micrococcaceae</taxon>
        <taxon>Pseudarthrobacter</taxon>
    </lineage>
</organism>
<accession>A0A024H5I8</accession>
<protein>
    <submittedName>
        <fullName evidence="1">Uncharacterized protein</fullName>
    </submittedName>
</protein>
<keyword evidence="2" id="KW-1185">Reference proteome</keyword>
<proteinExistence type="predicted"/>